<dbReference type="RefSeq" id="WP_129349333.1">
    <property type="nucleotide sequence ID" value="NZ_CP026538.1"/>
</dbReference>
<organism evidence="1 2">
    <name type="scientific">Solidesulfovibrio carbinolicus</name>
    <dbReference type="NCBI Taxonomy" id="296842"/>
    <lineage>
        <taxon>Bacteria</taxon>
        <taxon>Pseudomonadati</taxon>
        <taxon>Thermodesulfobacteriota</taxon>
        <taxon>Desulfovibrionia</taxon>
        <taxon>Desulfovibrionales</taxon>
        <taxon>Desulfovibrionaceae</taxon>
        <taxon>Solidesulfovibrio</taxon>
    </lineage>
</organism>
<dbReference type="EMBL" id="CP026538">
    <property type="protein sequence ID" value="QAZ66242.1"/>
    <property type="molecule type" value="Genomic_DNA"/>
</dbReference>
<keyword evidence="1" id="KW-0808">Transferase</keyword>
<dbReference type="AlphaFoldDB" id="A0A4V0YQG7"/>
<dbReference type="SUPFAM" id="SSF53448">
    <property type="entry name" value="Nucleotide-diphospho-sugar transferases"/>
    <property type="match status" value="1"/>
</dbReference>
<keyword evidence="2" id="KW-1185">Reference proteome</keyword>
<reference evidence="1 2" key="1">
    <citation type="submission" date="2018-02" db="EMBL/GenBank/DDBJ databases">
        <title>Genome sequence of Desulfovibrio carbinolicus DSM 3852.</title>
        <authorList>
            <person name="Wilbanks E."/>
            <person name="Skennerton C.T."/>
            <person name="Orphan V.J."/>
        </authorList>
    </citation>
    <scope>NUCLEOTIDE SEQUENCE [LARGE SCALE GENOMIC DNA]</scope>
    <source>
        <strain evidence="1 2">DSM 3852</strain>
    </source>
</reference>
<dbReference type="GO" id="GO:0016740">
    <property type="term" value="F:transferase activity"/>
    <property type="evidence" value="ECO:0007669"/>
    <property type="project" value="UniProtKB-KW"/>
</dbReference>
<dbReference type="InterPro" id="IPR029044">
    <property type="entry name" value="Nucleotide-diphossugar_trans"/>
</dbReference>
<name>A0A4V0YQG7_9BACT</name>
<proteinExistence type="predicted"/>
<sequence length="314" mass="36102">MGKLTYLRPRRGDIQPVLVLLTSHRLDCFLVCIRCLERYTDCSRFKRIYIVANALTPEHLAMAKGFVARHANAVLLERGPRGLVPAVLEAQNEIYAAHIDDVIIKIDEDLFVTPHWLEHLIDGYLDHAERPDVPLVMPLVPISPPGRHVLNRFLRLSYPSERHMFVGPPIEENWVYHRWMWEKLVHENLAEVYLRDAPPKYAYVGYLTINCVIFDQRMMRLVLPFPTTKVAGQTTTDEKALNLALAAGHMKVAVLGRSLAHHYSFSKCEDYLRSHMPLERVWRFMQGLPDAPVVAPRRRWPVVPGELKLLKVGG</sequence>
<dbReference type="Proteomes" id="UP000293296">
    <property type="component" value="Chromosome"/>
</dbReference>
<evidence type="ECO:0000313" key="1">
    <source>
        <dbReference type="EMBL" id="QAZ66242.1"/>
    </source>
</evidence>
<accession>A0A4V0YQG7</accession>
<dbReference type="OrthoDB" id="5445668at2"/>
<evidence type="ECO:0000313" key="2">
    <source>
        <dbReference type="Proteomes" id="UP000293296"/>
    </source>
</evidence>
<dbReference type="KEGG" id="dcb:C3Y92_02895"/>
<protein>
    <submittedName>
        <fullName evidence="1">Glycosyltransferase family 2 protein</fullName>
    </submittedName>
</protein>
<gene>
    <name evidence="1" type="ORF">C3Y92_02895</name>
</gene>